<organism evidence="9 10">
    <name type="scientific">Laodelphax striatellus</name>
    <name type="common">Small brown planthopper</name>
    <name type="synonym">Delphax striatella</name>
    <dbReference type="NCBI Taxonomy" id="195883"/>
    <lineage>
        <taxon>Eukaryota</taxon>
        <taxon>Metazoa</taxon>
        <taxon>Ecdysozoa</taxon>
        <taxon>Arthropoda</taxon>
        <taxon>Hexapoda</taxon>
        <taxon>Insecta</taxon>
        <taxon>Pterygota</taxon>
        <taxon>Neoptera</taxon>
        <taxon>Paraneoptera</taxon>
        <taxon>Hemiptera</taxon>
        <taxon>Auchenorrhyncha</taxon>
        <taxon>Fulgoroidea</taxon>
        <taxon>Delphacidae</taxon>
        <taxon>Criomorphinae</taxon>
        <taxon>Laodelphax</taxon>
    </lineage>
</organism>
<evidence type="ECO:0000256" key="2">
    <source>
        <dbReference type="ARBA" id="ARBA00008446"/>
    </source>
</evidence>
<dbReference type="PANTHER" id="PTHR11211">
    <property type="entry name" value="IROQUOIS-CLASS HOMEODOMAIN PROTEIN IRX"/>
    <property type="match status" value="1"/>
</dbReference>
<dbReference type="GO" id="GO:0048646">
    <property type="term" value="P:anatomical structure formation involved in morphogenesis"/>
    <property type="evidence" value="ECO:0007669"/>
    <property type="project" value="UniProtKB-ARBA"/>
</dbReference>
<dbReference type="GO" id="GO:0048468">
    <property type="term" value="P:cell development"/>
    <property type="evidence" value="ECO:0007669"/>
    <property type="project" value="TreeGrafter"/>
</dbReference>
<dbReference type="STRING" id="195883.A0A482X0A3"/>
<keyword evidence="3 6" id="KW-0238">DNA-binding</keyword>
<dbReference type="Gene3D" id="1.10.10.60">
    <property type="entry name" value="Homeodomain-like"/>
    <property type="match status" value="1"/>
</dbReference>
<dbReference type="InterPro" id="IPR001356">
    <property type="entry name" value="HD"/>
</dbReference>
<dbReference type="OrthoDB" id="3501850at2759"/>
<dbReference type="SMART" id="SM00389">
    <property type="entry name" value="HOX"/>
    <property type="match status" value="1"/>
</dbReference>
<proteinExistence type="inferred from homology"/>
<dbReference type="Proteomes" id="UP000291343">
    <property type="component" value="Unassembled WGS sequence"/>
</dbReference>
<accession>A0A482X0A3</accession>
<dbReference type="CDD" id="cd00086">
    <property type="entry name" value="homeodomain"/>
    <property type="match status" value="1"/>
</dbReference>
<name>A0A482X0A3_LAOST</name>
<dbReference type="GO" id="GO:0000981">
    <property type="term" value="F:DNA-binding transcription factor activity, RNA polymerase II-specific"/>
    <property type="evidence" value="ECO:0007669"/>
    <property type="project" value="TreeGrafter"/>
</dbReference>
<evidence type="ECO:0000313" key="10">
    <source>
        <dbReference type="Proteomes" id="UP000291343"/>
    </source>
</evidence>
<feature type="DNA-binding region" description="Homeobox" evidence="6">
    <location>
        <begin position="36"/>
        <end position="98"/>
    </location>
</feature>
<dbReference type="SUPFAM" id="SSF46689">
    <property type="entry name" value="Homeodomain-like"/>
    <property type="match status" value="1"/>
</dbReference>
<dbReference type="GO" id="GO:0009887">
    <property type="term" value="P:animal organ morphogenesis"/>
    <property type="evidence" value="ECO:0007669"/>
    <property type="project" value="UniProtKB-ARBA"/>
</dbReference>
<dbReference type="GO" id="GO:0001654">
    <property type="term" value="P:eye development"/>
    <property type="evidence" value="ECO:0007669"/>
    <property type="project" value="UniProtKB-ARBA"/>
</dbReference>
<evidence type="ECO:0000259" key="8">
    <source>
        <dbReference type="PROSITE" id="PS50071"/>
    </source>
</evidence>
<feature type="domain" description="Homeobox" evidence="8">
    <location>
        <begin position="34"/>
        <end position="97"/>
    </location>
</feature>
<evidence type="ECO:0000256" key="4">
    <source>
        <dbReference type="ARBA" id="ARBA00023155"/>
    </source>
</evidence>
<dbReference type="InterPro" id="IPR008422">
    <property type="entry name" value="KN_HD"/>
</dbReference>
<feature type="compositionally biased region" description="Polar residues" evidence="7">
    <location>
        <begin position="342"/>
        <end position="354"/>
    </location>
</feature>
<evidence type="ECO:0000313" key="9">
    <source>
        <dbReference type="EMBL" id="RZF39225.1"/>
    </source>
</evidence>
<keyword evidence="4 6" id="KW-0371">Homeobox</keyword>
<dbReference type="Pfam" id="PF05920">
    <property type="entry name" value="Homeobox_KN"/>
    <property type="match status" value="1"/>
</dbReference>
<evidence type="ECO:0000256" key="1">
    <source>
        <dbReference type="ARBA" id="ARBA00004123"/>
    </source>
</evidence>
<feature type="compositionally biased region" description="Basic and acidic residues" evidence="7">
    <location>
        <begin position="323"/>
        <end position="335"/>
    </location>
</feature>
<dbReference type="GO" id="GO:0005634">
    <property type="term" value="C:nucleus"/>
    <property type="evidence" value="ECO:0007669"/>
    <property type="project" value="UniProtKB-SubCell"/>
</dbReference>
<dbReference type="EMBL" id="QKKF02020306">
    <property type="protein sequence ID" value="RZF39225.1"/>
    <property type="molecule type" value="Genomic_DNA"/>
</dbReference>
<gene>
    <name evidence="9" type="ORF">LSTR_LSTR010319</name>
</gene>
<comment type="subcellular location">
    <subcellularLocation>
        <location evidence="1 6">Nucleus</location>
    </subcellularLocation>
</comment>
<dbReference type="FunCoup" id="A0A482X0A3">
    <property type="interactions" value="287"/>
</dbReference>
<sequence length="354" mass="40938">MTAQKPSFAVEEEILHRTRAGRALRNRKYRRLVEDQRQNKRLFTPEIKRFLKSWLVRRRKNPYPNRSEKKDLALKTGLTYVQVCNWFANWRRKLKKSSRERNRCTWGNLIKDYNTKAQGNVEQFSISSDDSIWDETAVNTNDLSDVDQLTDHNPDSSSNTDHCYFSVHNCSRQEAHQKCPTQTTCNELDNNGNRLNRRCNLTSFCNEGSDDYNRKSSAISNVCKRDNRKFTKYHNREGEKDDRKCTSLYNGGGNKEEEEEVKKMKKKSPDPPLLLSKWLESAAKFVPRDSFIAWTTSGKCRGGGGGASWPGAAKRTRVKEQRRHLPGDGRHREELDAAEALTSLSRQSWITTAP</sequence>
<dbReference type="PROSITE" id="PS50071">
    <property type="entry name" value="HOMEOBOX_2"/>
    <property type="match status" value="1"/>
</dbReference>
<comment type="similarity">
    <text evidence="2">Belongs to the TALE/IRO homeobox family.</text>
</comment>
<feature type="region of interest" description="Disordered" evidence="7">
    <location>
        <begin position="249"/>
        <end position="270"/>
    </location>
</feature>
<evidence type="ECO:0000256" key="7">
    <source>
        <dbReference type="SAM" id="MobiDB-lite"/>
    </source>
</evidence>
<keyword evidence="5 6" id="KW-0539">Nucleus</keyword>
<dbReference type="AlphaFoldDB" id="A0A482X0A3"/>
<evidence type="ECO:0000256" key="5">
    <source>
        <dbReference type="ARBA" id="ARBA00023242"/>
    </source>
</evidence>
<comment type="caution">
    <text evidence="9">The sequence shown here is derived from an EMBL/GenBank/DDBJ whole genome shotgun (WGS) entry which is preliminary data.</text>
</comment>
<dbReference type="PANTHER" id="PTHR11211:SF3">
    <property type="entry name" value="HOMEOBOX PROTEIN MOHAWK"/>
    <property type="match status" value="1"/>
</dbReference>
<dbReference type="GO" id="GO:0000978">
    <property type="term" value="F:RNA polymerase II cis-regulatory region sequence-specific DNA binding"/>
    <property type="evidence" value="ECO:0007669"/>
    <property type="project" value="TreeGrafter"/>
</dbReference>
<evidence type="ECO:0000256" key="6">
    <source>
        <dbReference type="PROSITE-ProRule" id="PRU00108"/>
    </source>
</evidence>
<reference evidence="9 10" key="1">
    <citation type="journal article" date="2017" name="Gigascience">
        <title>Genome sequence of the small brown planthopper, Laodelphax striatellus.</title>
        <authorList>
            <person name="Zhu J."/>
            <person name="Jiang F."/>
            <person name="Wang X."/>
            <person name="Yang P."/>
            <person name="Bao Y."/>
            <person name="Zhao W."/>
            <person name="Wang W."/>
            <person name="Lu H."/>
            <person name="Wang Q."/>
            <person name="Cui N."/>
            <person name="Li J."/>
            <person name="Chen X."/>
            <person name="Luo L."/>
            <person name="Yu J."/>
            <person name="Kang L."/>
            <person name="Cui F."/>
        </authorList>
    </citation>
    <scope>NUCLEOTIDE SEQUENCE [LARGE SCALE GENOMIC DNA]</scope>
    <source>
        <strain evidence="9">Lst14</strain>
    </source>
</reference>
<evidence type="ECO:0000256" key="3">
    <source>
        <dbReference type="ARBA" id="ARBA00023125"/>
    </source>
</evidence>
<dbReference type="SMR" id="A0A482X0A3"/>
<dbReference type="InParanoid" id="A0A482X0A3"/>
<keyword evidence="10" id="KW-1185">Reference proteome</keyword>
<dbReference type="GO" id="GO:0007517">
    <property type="term" value="P:muscle organ development"/>
    <property type="evidence" value="ECO:0007669"/>
    <property type="project" value="TreeGrafter"/>
</dbReference>
<protein>
    <recommendedName>
        <fullName evidence="8">Homeobox domain-containing protein</fullName>
    </recommendedName>
</protein>
<dbReference type="InterPro" id="IPR009057">
    <property type="entry name" value="Homeodomain-like_sf"/>
</dbReference>
<feature type="region of interest" description="Disordered" evidence="7">
    <location>
        <begin position="297"/>
        <end position="354"/>
    </location>
</feature>